<evidence type="ECO:0000259" key="7">
    <source>
        <dbReference type="PROSITE" id="PS50111"/>
    </source>
</evidence>
<dbReference type="PANTHER" id="PTHR43531:SF14">
    <property type="entry name" value="METHYL-ACCEPTING CHEMOTAXIS PROTEIN I-RELATED"/>
    <property type="match status" value="1"/>
</dbReference>
<dbReference type="SUPFAM" id="SSF58104">
    <property type="entry name" value="Methyl-accepting chemotaxis protein (MCP) signaling domain"/>
    <property type="match status" value="1"/>
</dbReference>
<evidence type="ECO:0000256" key="5">
    <source>
        <dbReference type="SAM" id="Coils"/>
    </source>
</evidence>
<dbReference type="Proteomes" id="UP000228593">
    <property type="component" value="Unassembled WGS sequence"/>
</dbReference>
<dbReference type="SUPFAM" id="SSF103190">
    <property type="entry name" value="Sensory domain-like"/>
    <property type="match status" value="1"/>
</dbReference>
<dbReference type="RefSeq" id="WP_099914916.1">
    <property type="nucleotide sequence ID" value="NZ_BMHS01000008.1"/>
</dbReference>
<dbReference type="Gene3D" id="1.10.287.950">
    <property type="entry name" value="Methyl-accepting chemotaxis protein"/>
    <property type="match status" value="1"/>
</dbReference>
<dbReference type="GO" id="GO:0006935">
    <property type="term" value="P:chemotaxis"/>
    <property type="evidence" value="ECO:0007669"/>
    <property type="project" value="TreeGrafter"/>
</dbReference>
<dbReference type="PROSITE" id="PS50111">
    <property type="entry name" value="CHEMOTAXIS_TRANSDUC_2"/>
    <property type="match status" value="1"/>
</dbReference>
<dbReference type="Pfam" id="PF00672">
    <property type="entry name" value="HAMP"/>
    <property type="match status" value="1"/>
</dbReference>
<dbReference type="Gene3D" id="3.30.450.20">
    <property type="entry name" value="PAS domain"/>
    <property type="match status" value="1"/>
</dbReference>
<dbReference type="Pfam" id="PF17201">
    <property type="entry name" value="Cache_3-Cache_2"/>
    <property type="match status" value="1"/>
</dbReference>
<keyword evidence="4" id="KW-0807">Transducer</keyword>
<comment type="caution">
    <text evidence="9">The sequence shown here is derived from an EMBL/GenBank/DDBJ whole genome shotgun (WGS) entry which is preliminary data.</text>
</comment>
<feature type="transmembrane region" description="Helical" evidence="6">
    <location>
        <begin position="20"/>
        <end position="39"/>
    </location>
</feature>
<protein>
    <submittedName>
        <fullName evidence="9">Chemotaxis protein</fullName>
    </submittedName>
</protein>
<dbReference type="CDD" id="cd11386">
    <property type="entry name" value="MCP_signal"/>
    <property type="match status" value="1"/>
</dbReference>
<dbReference type="OrthoDB" id="9763018at2"/>
<dbReference type="GO" id="GO:0005886">
    <property type="term" value="C:plasma membrane"/>
    <property type="evidence" value="ECO:0007669"/>
    <property type="project" value="TreeGrafter"/>
</dbReference>
<evidence type="ECO:0000256" key="4">
    <source>
        <dbReference type="PROSITE-ProRule" id="PRU00284"/>
    </source>
</evidence>
<dbReference type="InterPro" id="IPR033462">
    <property type="entry name" value="Cache_3-Cache_2"/>
</dbReference>
<keyword evidence="6" id="KW-0812">Transmembrane</keyword>
<evidence type="ECO:0000256" key="3">
    <source>
        <dbReference type="ARBA" id="ARBA00029447"/>
    </source>
</evidence>
<keyword evidence="6" id="KW-1133">Transmembrane helix</keyword>
<keyword evidence="6" id="KW-0472">Membrane</keyword>
<feature type="domain" description="Methyl-accepting transducer" evidence="7">
    <location>
        <begin position="412"/>
        <end position="641"/>
    </location>
</feature>
<dbReference type="SMART" id="SM00283">
    <property type="entry name" value="MA"/>
    <property type="match status" value="1"/>
</dbReference>
<keyword evidence="2" id="KW-0488">Methylation</keyword>
<keyword evidence="10" id="KW-1185">Reference proteome</keyword>
<dbReference type="FunFam" id="1.10.287.950:FF:000001">
    <property type="entry name" value="Methyl-accepting chemotaxis sensory transducer"/>
    <property type="match status" value="1"/>
</dbReference>
<name>A0A2G8T449_9BURK</name>
<dbReference type="CDD" id="cd06225">
    <property type="entry name" value="HAMP"/>
    <property type="match status" value="1"/>
</dbReference>
<comment type="similarity">
    <text evidence="3">Belongs to the methyl-accepting chemotaxis (MCP) protein family.</text>
</comment>
<dbReference type="PROSITE" id="PS50885">
    <property type="entry name" value="HAMP"/>
    <property type="match status" value="1"/>
</dbReference>
<dbReference type="InterPro" id="IPR029151">
    <property type="entry name" value="Sensor-like_sf"/>
</dbReference>
<comment type="subcellular location">
    <subcellularLocation>
        <location evidence="1">Membrane</location>
    </subcellularLocation>
</comment>
<evidence type="ECO:0000313" key="9">
    <source>
        <dbReference type="EMBL" id="PIL40811.1"/>
    </source>
</evidence>
<gene>
    <name evidence="9" type="ORF">CR103_04985</name>
</gene>
<dbReference type="PANTHER" id="PTHR43531">
    <property type="entry name" value="PROTEIN ICFG"/>
    <property type="match status" value="1"/>
</dbReference>
<evidence type="ECO:0000256" key="1">
    <source>
        <dbReference type="ARBA" id="ARBA00004370"/>
    </source>
</evidence>
<dbReference type="GO" id="GO:0007165">
    <property type="term" value="P:signal transduction"/>
    <property type="evidence" value="ECO:0007669"/>
    <property type="project" value="UniProtKB-KW"/>
</dbReference>
<dbReference type="InterPro" id="IPR051310">
    <property type="entry name" value="MCP_chemotaxis"/>
</dbReference>
<organism evidence="9 10">
    <name type="scientific">Massilia psychrophila</name>
    <dbReference type="NCBI Taxonomy" id="1603353"/>
    <lineage>
        <taxon>Bacteria</taxon>
        <taxon>Pseudomonadati</taxon>
        <taxon>Pseudomonadota</taxon>
        <taxon>Betaproteobacteria</taxon>
        <taxon>Burkholderiales</taxon>
        <taxon>Oxalobacteraceae</taxon>
        <taxon>Telluria group</taxon>
        <taxon>Massilia</taxon>
    </lineage>
</organism>
<feature type="domain" description="HAMP" evidence="8">
    <location>
        <begin position="355"/>
        <end position="407"/>
    </location>
</feature>
<dbReference type="GO" id="GO:0004888">
    <property type="term" value="F:transmembrane signaling receptor activity"/>
    <property type="evidence" value="ECO:0007669"/>
    <property type="project" value="TreeGrafter"/>
</dbReference>
<dbReference type="SMART" id="SM00304">
    <property type="entry name" value="HAMP"/>
    <property type="match status" value="1"/>
</dbReference>
<dbReference type="InterPro" id="IPR003660">
    <property type="entry name" value="HAMP_dom"/>
</dbReference>
<dbReference type="CDD" id="cd12912">
    <property type="entry name" value="PDC2_MCP_like"/>
    <property type="match status" value="1"/>
</dbReference>
<sequence length="678" mass="71444">MRSSNFNPANWGVGSKISAFTFGLVGIILGSLVVAFGMTTSTLLQSRAQAAVASDLRGVVNMVEMFNKAVSSEVGGFARMLAASYQPQFALGTGDGIDVAGKQVPVLENDGKVVNLDATVVDRFTLLTGGNATIFVTSGDDFVRVTTSVKKENGERANGTLLDRAHASYPLLRAGKSYVGLATLFGKQYITQYDPIKGVNGAVIGVLYVGVDISAEMAALKAKIKDIKVGDSGYFYVLNAAPGKSYGDLLVHPVKEGGNVLANKDANGREFVKEMLEKKNGAITYPWLNAEKGETRARDKMVGYAFFKEWNWVIAGGTFEDEITSESSQLRNRYIVFGLIALGLFALALYLVVRAIVTRPLMLARDAAVQIAKGDLTTTIDSSRRDEIGALAQAMNGISRNLSSVVGQVRDGAEQIATASREISTGNLDLCTRTEQQASNLAATATSMEQLTITVKQNADNARQANQMALNASNVAQKGGAMVTQVIDTMNTINQSSHKIVDIIGVIDGIAFQTNILALNAAVEAARAGEQGRGFAVVASEVRNLAQRSAAAAKEIKSLIGASVGQVDAGSKLVKSAGVTMEEVLASVARVTDIMADISAASAEQSGGIEHVNRSISEMDEVTQQNAALVEEASAAAEAMQDQAATLAGAVRLFKLEPATHARAGLPAAPAPRALRRA</sequence>
<keyword evidence="5" id="KW-0175">Coiled coil</keyword>
<dbReference type="AlphaFoldDB" id="A0A2G8T449"/>
<reference evidence="9 10" key="1">
    <citation type="submission" date="2017-10" db="EMBL/GenBank/DDBJ databases">
        <title>Massilia psychrophilum sp. nov., a novel purple-pigmented bacterium isolated from Tianshan glacier, Xinjiang Municipality, China.</title>
        <authorList>
            <person name="Wang H."/>
        </authorList>
    </citation>
    <scope>NUCLEOTIDE SEQUENCE [LARGE SCALE GENOMIC DNA]</scope>
    <source>
        <strain evidence="9 10">JCM 30813</strain>
    </source>
</reference>
<accession>A0A2G8T449</accession>
<dbReference type="EMBL" id="PDOB01000005">
    <property type="protein sequence ID" value="PIL40811.1"/>
    <property type="molecule type" value="Genomic_DNA"/>
</dbReference>
<evidence type="ECO:0000256" key="6">
    <source>
        <dbReference type="SAM" id="Phobius"/>
    </source>
</evidence>
<feature type="coiled-coil region" evidence="5">
    <location>
        <begin position="612"/>
        <end position="639"/>
    </location>
</feature>
<evidence type="ECO:0000313" key="10">
    <source>
        <dbReference type="Proteomes" id="UP000228593"/>
    </source>
</evidence>
<proteinExistence type="inferred from homology"/>
<evidence type="ECO:0000259" key="8">
    <source>
        <dbReference type="PROSITE" id="PS50885"/>
    </source>
</evidence>
<dbReference type="InterPro" id="IPR004089">
    <property type="entry name" value="MCPsignal_dom"/>
</dbReference>
<evidence type="ECO:0000256" key="2">
    <source>
        <dbReference type="ARBA" id="ARBA00022481"/>
    </source>
</evidence>
<feature type="transmembrane region" description="Helical" evidence="6">
    <location>
        <begin position="334"/>
        <end position="353"/>
    </location>
</feature>
<dbReference type="Pfam" id="PF00015">
    <property type="entry name" value="MCPsignal"/>
    <property type="match status" value="1"/>
</dbReference>